<feature type="transmembrane region" description="Helical" evidence="8">
    <location>
        <begin position="238"/>
        <end position="257"/>
    </location>
</feature>
<evidence type="ECO:0000256" key="6">
    <source>
        <dbReference type="ARBA" id="ARBA00023136"/>
    </source>
</evidence>
<keyword evidence="11" id="KW-1185">Reference proteome</keyword>
<dbReference type="GO" id="GO:0016746">
    <property type="term" value="F:acyltransferase activity"/>
    <property type="evidence" value="ECO:0007669"/>
    <property type="project" value="UniProtKB-KW"/>
</dbReference>
<keyword evidence="7 10" id="KW-0012">Acyltransferase</keyword>
<feature type="transmembrane region" description="Helical" evidence="8">
    <location>
        <begin position="78"/>
        <end position="97"/>
    </location>
</feature>
<evidence type="ECO:0000313" key="11">
    <source>
        <dbReference type="Proteomes" id="UP001320544"/>
    </source>
</evidence>
<feature type="transmembrane region" description="Helical" evidence="8">
    <location>
        <begin position="140"/>
        <end position="161"/>
    </location>
</feature>
<feature type="domain" description="Acyltransferase 3" evidence="9">
    <location>
        <begin position="10"/>
        <end position="344"/>
    </location>
</feature>
<evidence type="ECO:0000256" key="5">
    <source>
        <dbReference type="ARBA" id="ARBA00022989"/>
    </source>
</evidence>
<keyword evidence="4 8" id="KW-0812">Transmembrane</keyword>
<keyword evidence="5 8" id="KW-1133">Transmembrane helix</keyword>
<dbReference type="Proteomes" id="UP001320544">
    <property type="component" value="Chromosome"/>
</dbReference>
<keyword evidence="3" id="KW-0808">Transferase</keyword>
<keyword evidence="6 8" id="KW-0472">Membrane</keyword>
<dbReference type="PANTHER" id="PTHR23028">
    <property type="entry name" value="ACETYLTRANSFERASE"/>
    <property type="match status" value="1"/>
</dbReference>
<evidence type="ECO:0000256" key="8">
    <source>
        <dbReference type="SAM" id="Phobius"/>
    </source>
</evidence>
<organism evidence="10 11">
    <name type="scientific">Raoultibacter timonensis</name>
    <dbReference type="NCBI Taxonomy" id="1907662"/>
    <lineage>
        <taxon>Bacteria</taxon>
        <taxon>Bacillati</taxon>
        <taxon>Actinomycetota</taxon>
        <taxon>Coriobacteriia</taxon>
        <taxon>Eggerthellales</taxon>
        <taxon>Eggerthellaceae</taxon>
        <taxon>Raoultibacter</taxon>
    </lineage>
</organism>
<reference evidence="10 11" key="1">
    <citation type="submission" date="2022-01" db="EMBL/GenBank/DDBJ databases">
        <title>Novel bile acid biosynthetic pathways are enriched in the microbiome of centenarians.</title>
        <authorList>
            <person name="Sato Y."/>
            <person name="Atarashi K."/>
            <person name="Plichta R.D."/>
            <person name="Arai Y."/>
            <person name="Sasajima S."/>
            <person name="Kearney M.S."/>
            <person name="Suda W."/>
            <person name="Takeshita K."/>
            <person name="Sasaki T."/>
            <person name="Okamoto S."/>
            <person name="Skelly N.A."/>
            <person name="Okamura Y."/>
            <person name="Vlamakis H."/>
            <person name="Li Y."/>
            <person name="Tanoue T."/>
            <person name="Takei H."/>
            <person name="Nittono H."/>
            <person name="Narushima S."/>
            <person name="Irie J."/>
            <person name="Itoh H."/>
            <person name="Moriya K."/>
            <person name="Sugiura Y."/>
            <person name="Suematsu M."/>
            <person name="Moritoki N."/>
            <person name="Shibata S."/>
            <person name="Littman R.D."/>
            <person name="Fischbach A.M."/>
            <person name="Uwamino Y."/>
            <person name="Inoue T."/>
            <person name="Honda A."/>
            <person name="Hattori M."/>
            <person name="Murai T."/>
            <person name="Xavier J.R."/>
            <person name="Hirose N."/>
            <person name="Honda K."/>
        </authorList>
    </citation>
    <scope>NUCLEOTIDE SEQUENCE [LARGE SCALE GENOMIC DNA]</scope>
    <source>
        <strain evidence="10 11">CE91-St30</strain>
    </source>
</reference>
<evidence type="ECO:0000256" key="4">
    <source>
        <dbReference type="ARBA" id="ARBA00022692"/>
    </source>
</evidence>
<feature type="transmembrane region" description="Helical" evidence="8">
    <location>
        <begin position="263"/>
        <end position="286"/>
    </location>
</feature>
<dbReference type="InterPro" id="IPR036514">
    <property type="entry name" value="SGNH_hydro_sf"/>
</dbReference>
<evidence type="ECO:0000256" key="2">
    <source>
        <dbReference type="ARBA" id="ARBA00022475"/>
    </source>
</evidence>
<dbReference type="CDD" id="cd01840">
    <property type="entry name" value="SGNH_hydrolase_yrhL_like"/>
    <property type="match status" value="1"/>
</dbReference>
<dbReference type="RefSeq" id="WP_244386611.1">
    <property type="nucleotide sequence ID" value="NZ_AP025564.1"/>
</dbReference>
<feature type="transmembrane region" description="Helical" evidence="8">
    <location>
        <begin position="36"/>
        <end position="57"/>
    </location>
</feature>
<dbReference type="InterPro" id="IPR002656">
    <property type="entry name" value="Acyl_transf_3_dom"/>
</dbReference>
<sequence length="614" mass="66899">MSGSKSRYIPALDGLRAFAVLAVIAYHMNFSWAQGGLLGVTVFFVLSGYLITGLLVTEWAQTKTIDLKNFWLRRVRRLVPAIVFVIIVVAALCTAFNHELLTKMRPDIPPALLFFSNWWYIFHDLSYFEALGAPSPLNHFWSLAIEEQFYLVWPVALLAAFKLGAKRPLLRRIAVVLAAASALAMAFLYNPIADPSRVYYGTDTRAFSLLIGAWLAFKMPASRMGKVGARLTKQGRMAMDGIGIAAFSGLALMVAFTDGFSPFLYWGGLVIASVLTAVVIAVIANPRSRFGSIASARPLVWIGKRSYGMYLWHYPVLLLMNPGNATGEINLLYCLVQLAAIFAVSAFSFKFIEDPIRKGAIGTFVKGVRSGEINLQAFAQKHLVALASCGIVAAMAIGGIAIVPPTSAVEGIDEMKTSSEKSRASLVKQQMGLDVSLMPLIGDRHVGDVIEAPKPDPVVKKYNPVMIGDSVSVRTVPYFEEAFPDGLIDAQISRQFYTAKSVFDPYDDAGVVGKTVVFALGTNGVATDDQIDELVAEVGEDRQIYFITARAPESWIDATNAALAAAADRYENVHLIDWSALSAGQESYFDGDGTHLTEEGARVYVDMIKQALEG</sequence>
<dbReference type="SUPFAM" id="SSF52266">
    <property type="entry name" value="SGNH hydrolase"/>
    <property type="match status" value="1"/>
</dbReference>
<feature type="transmembrane region" description="Helical" evidence="8">
    <location>
        <begin position="173"/>
        <end position="192"/>
    </location>
</feature>
<dbReference type="Pfam" id="PF01757">
    <property type="entry name" value="Acyl_transf_3"/>
    <property type="match status" value="1"/>
</dbReference>
<proteinExistence type="predicted"/>
<evidence type="ECO:0000313" key="10">
    <source>
        <dbReference type="EMBL" id="BDE97355.1"/>
    </source>
</evidence>
<evidence type="ECO:0000259" key="9">
    <source>
        <dbReference type="Pfam" id="PF01757"/>
    </source>
</evidence>
<dbReference type="Gene3D" id="3.40.50.1110">
    <property type="entry name" value="SGNH hydrolase"/>
    <property type="match status" value="1"/>
</dbReference>
<dbReference type="PANTHER" id="PTHR23028:SF53">
    <property type="entry name" value="ACYL_TRANSF_3 DOMAIN-CONTAINING PROTEIN"/>
    <property type="match status" value="1"/>
</dbReference>
<evidence type="ECO:0000256" key="1">
    <source>
        <dbReference type="ARBA" id="ARBA00004651"/>
    </source>
</evidence>
<name>A0ABN6MKA7_9ACTN</name>
<protein>
    <submittedName>
        <fullName evidence="10">Acyltransferase</fullName>
    </submittedName>
</protein>
<dbReference type="InterPro" id="IPR050879">
    <property type="entry name" value="Acyltransferase_3"/>
</dbReference>
<evidence type="ECO:0000256" key="7">
    <source>
        <dbReference type="ARBA" id="ARBA00023315"/>
    </source>
</evidence>
<accession>A0ABN6MKA7</accession>
<evidence type="ECO:0000256" key="3">
    <source>
        <dbReference type="ARBA" id="ARBA00022679"/>
    </source>
</evidence>
<comment type="subcellular location">
    <subcellularLocation>
        <location evidence="1">Cell membrane</location>
        <topology evidence="1">Multi-pass membrane protein</topology>
    </subcellularLocation>
</comment>
<feature type="transmembrane region" description="Helical" evidence="8">
    <location>
        <begin position="198"/>
        <end position="217"/>
    </location>
</feature>
<keyword evidence="2" id="KW-1003">Cell membrane</keyword>
<feature type="transmembrane region" description="Helical" evidence="8">
    <location>
        <begin position="383"/>
        <end position="403"/>
    </location>
</feature>
<gene>
    <name evidence="10" type="ORF">CE91St30_26880</name>
</gene>
<dbReference type="EMBL" id="AP025564">
    <property type="protein sequence ID" value="BDE97355.1"/>
    <property type="molecule type" value="Genomic_DNA"/>
</dbReference>